<feature type="domain" description="Signal transduction histidine kinase internal region" evidence="2">
    <location>
        <begin position="157"/>
        <end position="234"/>
    </location>
</feature>
<dbReference type="OrthoDB" id="9792992at2"/>
<dbReference type="Proteomes" id="UP000185003">
    <property type="component" value="Unassembled WGS sequence"/>
</dbReference>
<name>A0A1N6EE09_9BACT</name>
<sequence length="342" mass="39850">MKVFSRIIKWRLHHVFFWLAFFVVWITLRIDDYPDLLPTILAGLLKVLSLAGAVYFTNYVLIPRQLYTKQYLAFFLSFTALVLVTGFLVIKILNLILTPYASSITHWPNATFNSQVYDVYIPLFFMVGAAAGIKFYIDQLRTLHRLQGALRAGAEQELQYLRAQINPHSLFNSLNTIYFLINKENKEARETLMKFSDLLRYQLYDCNTDRIDIEKEIQYLKNFVSIQQLRHDEKYRISFHADENVRDFSIAPLLLITFVENAFKHVSAHEQNEINITLKKEQGKLQLIVHNTKEHSTRKEEAGGIGLANVKRRLELLYPDKYTLDISDNSTTFTVTLILDIS</sequence>
<protein>
    <submittedName>
        <fullName evidence="3">GHKL domain-containing protein</fullName>
    </submittedName>
</protein>
<evidence type="ECO:0000313" key="4">
    <source>
        <dbReference type="Proteomes" id="UP000185003"/>
    </source>
</evidence>
<dbReference type="AlphaFoldDB" id="A0A1N6EE09"/>
<dbReference type="SUPFAM" id="SSF55874">
    <property type="entry name" value="ATPase domain of HSP90 chaperone/DNA topoisomerase II/histidine kinase"/>
    <property type="match status" value="1"/>
</dbReference>
<dbReference type="Pfam" id="PF06580">
    <property type="entry name" value="His_kinase"/>
    <property type="match status" value="1"/>
</dbReference>
<keyword evidence="1" id="KW-0812">Transmembrane</keyword>
<dbReference type="GO" id="GO:0016020">
    <property type="term" value="C:membrane"/>
    <property type="evidence" value="ECO:0007669"/>
    <property type="project" value="InterPro"/>
</dbReference>
<dbReference type="Gene3D" id="3.30.565.10">
    <property type="entry name" value="Histidine kinase-like ATPase, C-terminal domain"/>
    <property type="match status" value="1"/>
</dbReference>
<evidence type="ECO:0000313" key="3">
    <source>
        <dbReference type="EMBL" id="SIN81263.1"/>
    </source>
</evidence>
<evidence type="ECO:0000256" key="1">
    <source>
        <dbReference type="SAM" id="Phobius"/>
    </source>
</evidence>
<dbReference type="EMBL" id="FSRA01000001">
    <property type="protein sequence ID" value="SIN81263.1"/>
    <property type="molecule type" value="Genomic_DNA"/>
</dbReference>
<dbReference type="PANTHER" id="PTHR34220:SF7">
    <property type="entry name" value="SENSOR HISTIDINE KINASE YPDA"/>
    <property type="match status" value="1"/>
</dbReference>
<feature type="transmembrane region" description="Helical" evidence="1">
    <location>
        <begin position="117"/>
        <end position="137"/>
    </location>
</feature>
<reference evidence="3 4" key="1">
    <citation type="submission" date="2016-11" db="EMBL/GenBank/DDBJ databases">
        <authorList>
            <person name="Jaros S."/>
            <person name="Januszkiewicz K."/>
            <person name="Wedrychowicz H."/>
        </authorList>
    </citation>
    <scope>NUCLEOTIDE SEQUENCE [LARGE SCALE GENOMIC DNA]</scope>
    <source>
        <strain evidence="3 4">DSM 24787</strain>
    </source>
</reference>
<dbReference type="InterPro" id="IPR036890">
    <property type="entry name" value="HATPase_C_sf"/>
</dbReference>
<feature type="transmembrane region" description="Helical" evidence="1">
    <location>
        <begin position="36"/>
        <end position="61"/>
    </location>
</feature>
<dbReference type="InterPro" id="IPR050640">
    <property type="entry name" value="Bact_2-comp_sensor_kinase"/>
</dbReference>
<dbReference type="PANTHER" id="PTHR34220">
    <property type="entry name" value="SENSOR HISTIDINE KINASE YPDA"/>
    <property type="match status" value="1"/>
</dbReference>
<accession>A0A1N6EE09</accession>
<dbReference type="RefSeq" id="WP_074238663.1">
    <property type="nucleotide sequence ID" value="NZ_FSRA01000001.1"/>
</dbReference>
<dbReference type="STRING" id="536979.SAMN04488055_1524"/>
<keyword evidence="1" id="KW-0472">Membrane</keyword>
<proteinExistence type="predicted"/>
<gene>
    <name evidence="3" type="ORF">SAMN04488055_1524</name>
</gene>
<evidence type="ECO:0000259" key="2">
    <source>
        <dbReference type="Pfam" id="PF06580"/>
    </source>
</evidence>
<dbReference type="GO" id="GO:0000155">
    <property type="term" value="F:phosphorelay sensor kinase activity"/>
    <property type="evidence" value="ECO:0007669"/>
    <property type="project" value="InterPro"/>
</dbReference>
<keyword evidence="1" id="KW-1133">Transmembrane helix</keyword>
<dbReference type="InterPro" id="IPR010559">
    <property type="entry name" value="Sig_transdc_His_kin_internal"/>
</dbReference>
<organism evidence="3 4">
    <name type="scientific">Chitinophaga niabensis</name>
    <dbReference type="NCBI Taxonomy" id="536979"/>
    <lineage>
        <taxon>Bacteria</taxon>
        <taxon>Pseudomonadati</taxon>
        <taxon>Bacteroidota</taxon>
        <taxon>Chitinophagia</taxon>
        <taxon>Chitinophagales</taxon>
        <taxon>Chitinophagaceae</taxon>
        <taxon>Chitinophaga</taxon>
    </lineage>
</organism>
<keyword evidence="4" id="KW-1185">Reference proteome</keyword>
<feature type="transmembrane region" description="Helical" evidence="1">
    <location>
        <begin position="73"/>
        <end position="97"/>
    </location>
</feature>
<feature type="transmembrane region" description="Helical" evidence="1">
    <location>
        <begin position="12"/>
        <end position="30"/>
    </location>
</feature>